<organism evidence="2 3">
    <name type="scientific">Monoraphidium neglectum</name>
    <dbReference type="NCBI Taxonomy" id="145388"/>
    <lineage>
        <taxon>Eukaryota</taxon>
        <taxon>Viridiplantae</taxon>
        <taxon>Chlorophyta</taxon>
        <taxon>core chlorophytes</taxon>
        <taxon>Chlorophyceae</taxon>
        <taxon>CS clade</taxon>
        <taxon>Sphaeropleales</taxon>
        <taxon>Selenastraceae</taxon>
        <taxon>Monoraphidium</taxon>
    </lineage>
</organism>
<evidence type="ECO:0000256" key="1">
    <source>
        <dbReference type="SAM" id="MobiDB-lite"/>
    </source>
</evidence>
<evidence type="ECO:0000313" key="3">
    <source>
        <dbReference type="Proteomes" id="UP000054498"/>
    </source>
</evidence>
<protein>
    <submittedName>
        <fullName evidence="2">Uncharacterized protein</fullName>
    </submittedName>
</protein>
<feature type="region of interest" description="Disordered" evidence="1">
    <location>
        <begin position="37"/>
        <end position="81"/>
    </location>
</feature>
<dbReference type="Proteomes" id="UP000054498">
    <property type="component" value="Unassembled WGS sequence"/>
</dbReference>
<dbReference type="RefSeq" id="XP_013896622.1">
    <property type="nucleotide sequence ID" value="XM_014041168.1"/>
</dbReference>
<gene>
    <name evidence="2" type="ORF">MNEG_10360</name>
</gene>
<keyword evidence="3" id="KW-1185">Reference proteome</keyword>
<dbReference type="KEGG" id="mng:MNEG_10360"/>
<name>A0A0D2JDG1_9CHLO</name>
<dbReference type="AlphaFoldDB" id="A0A0D2JDG1"/>
<reference evidence="2 3" key="1">
    <citation type="journal article" date="2013" name="BMC Genomics">
        <title>Reconstruction of the lipid metabolism for the microalga Monoraphidium neglectum from its genome sequence reveals characteristics suitable for biofuel production.</title>
        <authorList>
            <person name="Bogen C."/>
            <person name="Al-Dilaimi A."/>
            <person name="Albersmeier A."/>
            <person name="Wichmann J."/>
            <person name="Grundmann M."/>
            <person name="Rupp O."/>
            <person name="Lauersen K.J."/>
            <person name="Blifernez-Klassen O."/>
            <person name="Kalinowski J."/>
            <person name="Goesmann A."/>
            <person name="Mussgnug J.H."/>
            <person name="Kruse O."/>
        </authorList>
    </citation>
    <scope>NUCLEOTIDE SEQUENCE [LARGE SCALE GENOMIC DNA]</scope>
    <source>
        <strain evidence="2 3">SAG 48.87</strain>
    </source>
</reference>
<dbReference type="GeneID" id="25727515"/>
<sequence>MQLHLVARMRAQAKSALAIEKEQEALLAKKALAKEGKGQLGGPTVSMEEALPPRTSPVGPATITSHRAASKLEGAVADPMA</sequence>
<proteinExistence type="predicted"/>
<dbReference type="EMBL" id="KK102502">
    <property type="protein sequence ID" value="KIY97602.1"/>
    <property type="molecule type" value="Genomic_DNA"/>
</dbReference>
<accession>A0A0D2JDG1</accession>
<evidence type="ECO:0000313" key="2">
    <source>
        <dbReference type="EMBL" id="KIY97602.1"/>
    </source>
</evidence>